<comment type="caution">
    <text evidence="2">The sequence shown here is derived from an EMBL/GenBank/DDBJ whole genome shotgun (WGS) entry which is preliminary data.</text>
</comment>
<feature type="non-terminal residue" evidence="2">
    <location>
        <position position="473"/>
    </location>
</feature>
<proteinExistence type="predicted"/>
<accession>A0A835YVX6</accession>
<dbReference type="EMBL" id="JAFCMP010000246">
    <property type="protein sequence ID" value="KAG5182491.1"/>
    <property type="molecule type" value="Genomic_DNA"/>
</dbReference>
<feature type="compositionally biased region" description="Polar residues" evidence="1">
    <location>
        <begin position="311"/>
        <end position="321"/>
    </location>
</feature>
<evidence type="ECO:0000256" key="1">
    <source>
        <dbReference type="SAM" id="MobiDB-lite"/>
    </source>
</evidence>
<name>A0A835YVX6_9STRA</name>
<feature type="region of interest" description="Disordered" evidence="1">
    <location>
        <begin position="309"/>
        <end position="330"/>
    </location>
</feature>
<dbReference type="Proteomes" id="UP000664859">
    <property type="component" value="Unassembled WGS sequence"/>
</dbReference>
<evidence type="ECO:0000313" key="2">
    <source>
        <dbReference type="EMBL" id="KAG5182491.1"/>
    </source>
</evidence>
<sequence>GEIPGVYTIEAIGVDPGQKSIAVSIRGILSPGLSAADLKGTAVESRTADFKVMSLRLRELLRLAAKGSKTTTTQVFAAGAGSAAVAALRINPLQITGSATGAGAEVVVAFAYDVPSFKSSASTRSTLANYGEAVCGSRGTHGPIPGLAAVSYDDSWGQERVGRAKQEDRPVRNFFVERFFAKVGVPSGVAPPAVKQPAFVAAAAAIASTDRSRAQDTSGWCLLGSFMQPPTSSEPGVPACIPSAQHRQLLKTCHTDTAGAISMITSVRGILSGLPGGKVQQEHPLLLVVAKLLTMAQLARHHQWGRAIPWTTRSPNSSADSTGEEQHTARAAMAGARPHISKHRNATGGIAALNRDRGVRVRSSQSQHEACRTKGQSDADVAQAVCTFEALAKNTRHYFEKCAKNDPHFHAAEALFTEAMSLRRPGVAAAANNAAVTKRLISHLACLEPTDLTDKFQSSITCAKDRAHLRRKP</sequence>
<evidence type="ECO:0000313" key="3">
    <source>
        <dbReference type="Proteomes" id="UP000664859"/>
    </source>
</evidence>
<reference evidence="2" key="1">
    <citation type="submission" date="2021-02" db="EMBL/GenBank/DDBJ databases">
        <title>First Annotated Genome of the Yellow-green Alga Tribonema minus.</title>
        <authorList>
            <person name="Mahan K.M."/>
        </authorList>
    </citation>
    <scope>NUCLEOTIDE SEQUENCE</scope>
    <source>
        <strain evidence="2">UTEX B ZZ1240</strain>
    </source>
</reference>
<organism evidence="2 3">
    <name type="scientific">Tribonema minus</name>
    <dbReference type="NCBI Taxonomy" id="303371"/>
    <lineage>
        <taxon>Eukaryota</taxon>
        <taxon>Sar</taxon>
        <taxon>Stramenopiles</taxon>
        <taxon>Ochrophyta</taxon>
        <taxon>PX clade</taxon>
        <taxon>Xanthophyceae</taxon>
        <taxon>Tribonematales</taxon>
        <taxon>Tribonemataceae</taxon>
        <taxon>Tribonema</taxon>
    </lineage>
</organism>
<keyword evidence="3" id="KW-1185">Reference proteome</keyword>
<protein>
    <submittedName>
        <fullName evidence="2">Uncharacterized protein</fullName>
    </submittedName>
</protein>
<dbReference type="AlphaFoldDB" id="A0A835YVX6"/>
<gene>
    <name evidence="2" type="ORF">JKP88DRAFT_245637</name>
</gene>